<dbReference type="AlphaFoldDB" id="A0A6N7YWA8"/>
<organism evidence="7 8">
    <name type="scientific">Amycolatopsis pithecellobii</name>
    <dbReference type="NCBI Taxonomy" id="664692"/>
    <lineage>
        <taxon>Bacteria</taxon>
        <taxon>Bacillati</taxon>
        <taxon>Actinomycetota</taxon>
        <taxon>Actinomycetes</taxon>
        <taxon>Pseudonocardiales</taxon>
        <taxon>Pseudonocardiaceae</taxon>
        <taxon>Amycolatopsis</taxon>
    </lineage>
</organism>
<dbReference type="SUPFAM" id="SSF50129">
    <property type="entry name" value="GroES-like"/>
    <property type="match status" value="1"/>
</dbReference>
<evidence type="ECO:0000256" key="1">
    <source>
        <dbReference type="ARBA" id="ARBA00001947"/>
    </source>
</evidence>
<accession>A0A6N7YWA8</accession>
<comment type="caution">
    <text evidence="7">The sequence shown here is derived from an EMBL/GenBank/DDBJ whole genome shotgun (WGS) entry which is preliminary data.</text>
</comment>
<name>A0A6N7YWA8_9PSEU</name>
<dbReference type="RefSeq" id="WP_154754866.1">
    <property type="nucleotide sequence ID" value="NZ_WMBA01000001.1"/>
</dbReference>
<evidence type="ECO:0000313" key="7">
    <source>
        <dbReference type="EMBL" id="MTD52619.1"/>
    </source>
</evidence>
<dbReference type="InterPro" id="IPR036291">
    <property type="entry name" value="NAD(P)-bd_dom_sf"/>
</dbReference>
<evidence type="ECO:0000256" key="2">
    <source>
        <dbReference type="ARBA" id="ARBA00022723"/>
    </source>
</evidence>
<dbReference type="Gene3D" id="3.90.180.10">
    <property type="entry name" value="Medium-chain alcohol dehydrogenases, catalytic domain"/>
    <property type="match status" value="1"/>
</dbReference>
<dbReference type="InterPro" id="IPR053539">
    <property type="entry name" value="Scyllo-inosose_DH"/>
</dbReference>
<protein>
    <submittedName>
        <fullName evidence="7">Alcohol dehydrogenase catalytic domain-containing protein</fullName>
    </submittedName>
</protein>
<dbReference type="EMBL" id="WMBA01000001">
    <property type="protein sequence ID" value="MTD52619.1"/>
    <property type="molecule type" value="Genomic_DNA"/>
</dbReference>
<sequence>MRGLVVSADWKPKAGYQVTAEEEMSGRVRLANMVLHNPTLSVADRPDAQLSGEHDVLIRNVTSGICGSDLHMVTSDEDGYMDLPAPFRVPVALGHENSGQVVEVGSAVTRVRPGDLVAVEAQVECGTCRACLRGLTAACERLWDRGFTLDGGTATMSVAHERHCWPLTAVADRHGERKAYDIGALIEPSSVAYNGMVNRAGGFRPGDTVAVFGAGPIGLAAVGLANALGAGRVLALDPSASKREIASALGATETFDPTAGEAGQWLLDRTGGAGVDMALDATGAGRIVMPAIVPAIAVGGKIVSLGANMAPVEVDTIKLMFRAASIYFTLGHLGGGFPAVIALHAAGKLDLTKMITGRFALDDGVAAMERALKGQDAKILIHPHGVDAYPKAVSQ</sequence>
<evidence type="ECO:0000256" key="5">
    <source>
        <dbReference type="RuleBase" id="RU361277"/>
    </source>
</evidence>
<dbReference type="InterPro" id="IPR002328">
    <property type="entry name" value="ADH_Zn_CS"/>
</dbReference>
<dbReference type="InterPro" id="IPR050129">
    <property type="entry name" value="Zn_alcohol_dh"/>
</dbReference>
<dbReference type="Pfam" id="PF00107">
    <property type="entry name" value="ADH_zinc_N"/>
    <property type="match status" value="1"/>
</dbReference>
<evidence type="ECO:0000259" key="6">
    <source>
        <dbReference type="SMART" id="SM00829"/>
    </source>
</evidence>
<dbReference type="InterPro" id="IPR020843">
    <property type="entry name" value="ER"/>
</dbReference>
<keyword evidence="2 5" id="KW-0479">Metal-binding</keyword>
<dbReference type="InterPro" id="IPR013149">
    <property type="entry name" value="ADH-like_C"/>
</dbReference>
<dbReference type="InterPro" id="IPR011032">
    <property type="entry name" value="GroES-like_sf"/>
</dbReference>
<dbReference type="GO" id="GO:0016491">
    <property type="term" value="F:oxidoreductase activity"/>
    <property type="evidence" value="ECO:0007669"/>
    <property type="project" value="UniProtKB-KW"/>
</dbReference>
<evidence type="ECO:0000313" key="8">
    <source>
        <dbReference type="Proteomes" id="UP000440096"/>
    </source>
</evidence>
<dbReference type="InterPro" id="IPR013154">
    <property type="entry name" value="ADH-like_N"/>
</dbReference>
<dbReference type="PANTHER" id="PTHR43401:SF2">
    <property type="entry name" value="L-THREONINE 3-DEHYDROGENASE"/>
    <property type="match status" value="1"/>
</dbReference>
<reference evidence="7 8" key="1">
    <citation type="submission" date="2019-11" db="EMBL/GenBank/DDBJ databases">
        <title>Draft genome of Amycolatopsis RM579.</title>
        <authorList>
            <person name="Duangmal K."/>
            <person name="Mingma R."/>
        </authorList>
    </citation>
    <scope>NUCLEOTIDE SEQUENCE [LARGE SCALE GENOMIC DNA]</scope>
    <source>
        <strain evidence="7 8">RM579</strain>
    </source>
</reference>
<dbReference type="PANTHER" id="PTHR43401">
    <property type="entry name" value="L-THREONINE 3-DEHYDROGENASE"/>
    <property type="match status" value="1"/>
</dbReference>
<gene>
    <name evidence="7" type="ORF">GKO32_01275</name>
</gene>
<comment type="cofactor">
    <cofactor evidence="1 5">
        <name>Zn(2+)</name>
        <dbReference type="ChEBI" id="CHEBI:29105"/>
    </cofactor>
</comment>
<dbReference type="NCBIfam" id="NF041097">
    <property type="entry name" value="keto_inos_dh_IolM"/>
    <property type="match status" value="1"/>
</dbReference>
<dbReference type="OrthoDB" id="334894at2"/>
<proteinExistence type="inferred from homology"/>
<comment type="similarity">
    <text evidence="5">Belongs to the zinc-containing alcohol dehydrogenase family.</text>
</comment>
<dbReference type="Proteomes" id="UP000440096">
    <property type="component" value="Unassembled WGS sequence"/>
</dbReference>
<evidence type="ECO:0000256" key="3">
    <source>
        <dbReference type="ARBA" id="ARBA00022833"/>
    </source>
</evidence>
<evidence type="ECO:0000256" key="4">
    <source>
        <dbReference type="ARBA" id="ARBA00023002"/>
    </source>
</evidence>
<keyword evidence="3 5" id="KW-0862">Zinc</keyword>
<dbReference type="PROSITE" id="PS00059">
    <property type="entry name" value="ADH_ZINC"/>
    <property type="match status" value="1"/>
</dbReference>
<dbReference type="Gene3D" id="3.40.50.720">
    <property type="entry name" value="NAD(P)-binding Rossmann-like Domain"/>
    <property type="match status" value="1"/>
</dbReference>
<dbReference type="GO" id="GO:0008270">
    <property type="term" value="F:zinc ion binding"/>
    <property type="evidence" value="ECO:0007669"/>
    <property type="project" value="InterPro"/>
</dbReference>
<keyword evidence="8" id="KW-1185">Reference proteome</keyword>
<keyword evidence="4" id="KW-0560">Oxidoreductase</keyword>
<feature type="domain" description="Enoyl reductase (ER)" evidence="6">
    <location>
        <begin position="33"/>
        <end position="381"/>
    </location>
</feature>
<dbReference type="SMART" id="SM00829">
    <property type="entry name" value="PKS_ER"/>
    <property type="match status" value="1"/>
</dbReference>
<dbReference type="SUPFAM" id="SSF51735">
    <property type="entry name" value="NAD(P)-binding Rossmann-fold domains"/>
    <property type="match status" value="1"/>
</dbReference>
<dbReference type="Pfam" id="PF08240">
    <property type="entry name" value="ADH_N"/>
    <property type="match status" value="1"/>
</dbReference>